<keyword evidence="1" id="KW-1133">Transmembrane helix</keyword>
<accession>B3PML7</accession>
<evidence type="ECO:0000313" key="3">
    <source>
        <dbReference type="Proteomes" id="UP000008812"/>
    </source>
</evidence>
<organism evidence="2 3">
    <name type="scientific">Metamycoplasma arthritidis (strain 158L3-1)</name>
    <name type="common">Mycoplasma arthritidis</name>
    <dbReference type="NCBI Taxonomy" id="243272"/>
    <lineage>
        <taxon>Bacteria</taxon>
        <taxon>Bacillati</taxon>
        <taxon>Mycoplasmatota</taxon>
        <taxon>Mycoplasmoidales</taxon>
        <taxon>Metamycoplasmataceae</taxon>
        <taxon>Metamycoplasma</taxon>
    </lineage>
</organism>
<keyword evidence="1" id="KW-0812">Transmembrane</keyword>
<reference evidence="2 3" key="1">
    <citation type="journal article" date="2008" name="Infect. Immun.">
        <title>Genome of Mycoplasma arthritidis.</title>
        <authorList>
            <person name="Dybvig K."/>
            <person name="Zuhua C."/>
            <person name="Lao P."/>
            <person name="Jordan D.S."/>
            <person name="French C.T."/>
            <person name="Tu A.H."/>
            <person name="Loraine A.E."/>
        </authorList>
    </citation>
    <scope>NUCLEOTIDE SEQUENCE [LARGE SCALE GENOMIC DNA]</scope>
    <source>
        <strain evidence="2 3">158L3-1</strain>
    </source>
</reference>
<dbReference type="AlphaFoldDB" id="B3PML7"/>
<name>B3PML7_META1</name>
<sequence length="68" mass="8015">MNEFKRLNQASFNNFIIAADAIFSTWTIININDKEDMDKMFIDNCEMSNNYLHPYYQGEVNNETLISL</sequence>
<evidence type="ECO:0000313" key="2">
    <source>
        <dbReference type="EMBL" id="ACF07269.1"/>
    </source>
</evidence>
<dbReference type="HOGENOM" id="CLU_2789407_0_0_14"/>
<feature type="transmembrane region" description="Helical" evidence="1">
    <location>
        <begin position="12"/>
        <end position="31"/>
    </location>
</feature>
<gene>
    <name evidence="2" type="ordered locus">MARTH_orf404</name>
</gene>
<protein>
    <submittedName>
        <fullName evidence="2">Hypothetical membrane protein</fullName>
    </submittedName>
</protein>
<proteinExistence type="predicted"/>
<dbReference type="Proteomes" id="UP000008812">
    <property type="component" value="Chromosome"/>
</dbReference>
<dbReference type="KEGG" id="mat:MARTH_orf404"/>
<keyword evidence="1" id="KW-0472">Membrane</keyword>
<keyword evidence="3" id="KW-1185">Reference proteome</keyword>
<evidence type="ECO:0000256" key="1">
    <source>
        <dbReference type="SAM" id="Phobius"/>
    </source>
</evidence>
<dbReference type="EMBL" id="CP001047">
    <property type="protein sequence ID" value="ACF07269.1"/>
    <property type="molecule type" value="Genomic_DNA"/>
</dbReference>